<gene>
    <name evidence="4" type="ORF">FAA97_20410</name>
</gene>
<dbReference type="Gene3D" id="1.10.357.10">
    <property type="entry name" value="Tetracycline Repressor, domain 2"/>
    <property type="match status" value="1"/>
</dbReference>
<proteinExistence type="predicted"/>
<dbReference type="Proteomes" id="UP000308828">
    <property type="component" value="Unassembled WGS sequence"/>
</dbReference>
<evidence type="ECO:0000313" key="5">
    <source>
        <dbReference type="Proteomes" id="UP000308828"/>
    </source>
</evidence>
<keyword evidence="5" id="KW-1185">Reference proteome</keyword>
<dbReference type="InterPro" id="IPR001647">
    <property type="entry name" value="HTH_TetR"/>
</dbReference>
<feature type="domain" description="HTH tetR-type" evidence="3">
    <location>
        <begin position="6"/>
        <end position="66"/>
    </location>
</feature>
<dbReference type="EMBL" id="STGV01000010">
    <property type="protein sequence ID" value="THV19832.1"/>
    <property type="molecule type" value="Genomic_DNA"/>
</dbReference>
<dbReference type="RefSeq" id="WP_136600420.1">
    <property type="nucleotide sequence ID" value="NZ_STGV01000010.1"/>
</dbReference>
<dbReference type="GO" id="GO:0003677">
    <property type="term" value="F:DNA binding"/>
    <property type="evidence" value="ECO:0007669"/>
    <property type="project" value="UniProtKB-UniRule"/>
</dbReference>
<dbReference type="OrthoDB" id="6973663at2"/>
<protein>
    <submittedName>
        <fullName evidence="4">TetR/AcrR family transcriptional regulator</fullName>
    </submittedName>
</protein>
<evidence type="ECO:0000259" key="3">
    <source>
        <dbReference type="PROSITE" id="PS50977"/>
    </source>
</evidence>
<accession>A0A4S8NUM7</accession>
<evidence type="ECO:0000313" key="4">
    <source>
        <dbReference type="EMBL" id="THV19832.1"/>
    </source>
</evidence>
<dbReference type="AlphaFoldDB" id="A0A4S8NUM7"/>
<dbReference type="InterPro" id="IPR009057">
    <property type="entry name" value="Homeodomain-like_sf"/>
</dbReference>
<name>A0A4S8NUM7_9HYPH</name>
<dbReference type="PROSITE" id="PS50977">
    <property type="entry name" value="HTH_TETR_2"/>
    <property type="match status" value="1"/>
</dbReference>
<keyword evidence="1 2" id="KW-0238">DNA-binding</keyword>
<feature type="DNA-binding region" description="H-T-H motif" evidence="2">
    <location>
        <begin position="29"/>
        <end position="48"/>
    </location>
</feature>
<reference evidence="4 5" key="1">
    <citation type="submission" date="2019-04" db="EMBL/GenBank/DDBJ databases">
        <title>Genome sequence of strain shin9-1.</title>
        <authorList>
            <person name="Gao J."/>
            <person name="Sun J."/>
        </authorList>
    </citation>
    <scope>NUCLEOTIDE SEQUENCE [LARGE SCALE GENOMIC DNA]</scope>
    <source>
        <strain evidence="5">shin9-1</strain>
    </source>
</reference>
<organism evidence="4 5">
    <name type="scientific">Peteryoungia ipomoeae</name>
    <dbReference type="NCBI Taxonomy" id="1210932"/>
    <lineage>
        <taxon>Bacteria</taxon>
        <taxon>Pseudomonadati</taxon>
        <taxon>Pseudomonadota</taxon>
        <taxon>Alphaproteobacteria</taxon>
        <taxon>Hyphomicrobiales</taxon>
        <taxon>Rhizobiaceae</taxon>
        <taxon>Peteryoungia</taxon>
    </lineage>
</organism>
<sequence>MTRRKTIPDKQVLDTLFELMMKTGPDGLTFALAAKASGLSAATLVQRYGNRERMVEAILSQAWDRLDAETKAADDDEDLSPEGAIKLLLRLMSPDTAERDATDGLLLLREDIRNPRLRERGAAWGRALVSALGRRLSSDPQEADILGWQMAALWQGAHTWWAFDQTVPADLAIRQALNDWLQRR</sequence>
<dbReference type="SUPFAM" id="SSF46689">
    <property type="entry name" value="Homeodomain-like"/>
    <property type="match status" value="1"/>
</dbReference>
<evidence type="ECO:0000256" key="2">
    <source>
        <dbReference type="PROSITE-ProRule" id="PRU00335"/>
    </source>
</evidence>
<comment type="caution">
    <text evidence="4">The sequence shown here is derived from an EMBL/GenBank/DDBJ whole genome shotgun (WGS) entry which is preliminary data.</text>
</comment>
<evidence type="ECO:0000256" key="1">
    <source>
        <dbReference type="ARBA" id="ARBA00023125"/>
    </source>
</evidence>